<dbReference type="Pfam" id="PF00004">
    <property type="entry name" value="AAA"/>
    <property type="match status" value="1"/>
</dbReference>
<feature type="compositionally biased region" description="Basic and acidic residues" evidence="1">
    <location>
        <begin position="110"/>
        <end position="119"/>
    </location>
</feature>
<protein>
    <recommendedName>
        <fullName evidence="2">AAA+ ATPase domain-containing protein</fullName>
    </recommendedName>
</protein>
<feature type="region of interest" description="Disordered" evidence="1">
    <location>
        <begin position="110"/>
        <end position="129"/>
    </location>
</feature>
<dbReference type="Pfam" id="PF22942">
    <property type="entry name" value="DUF7025"/>
    <property type="match status" value="1"/>
</dbReference>
<dbReference type="PANTHER" id="PTHR46411:SF2">
    <property type="entry name" value="AAA+ ATPASE DOMAIN-CONTAINING PROTEIN"/>
    <property type="match status" value="1"/>
</dbReference>
<dbReference type="PANTHER" id="PTHR46411">
    <property type="entry name" value="FAMILY ATPASE, PUTATIVE-RELATED"/>
    <property type="match status" value="1"/>
</dbReference>
<evidence type="ECO:0000256" key="1">
    <source>
        <dbReference type="SAM" id="MobiDB-lite"/>
    </source>
</evidence>
<dbReference type="Proteomes" id="UP001303160">
    <property type="component" value="Unassembled WGS sequence"/>
</dbReference>
<organism evidence="3 4">
    <name type="scientific">Triangularia verruculosa</name>
    <dbReference type="NCBI Taxonomy" id="2587418"/>
    <lineage>
        <taxon>Eukaryota</taxon>
        <taxon>Fungi</taxon>
        <taxon>Dikarya</taxon>
        <taxon>Ascomycota</taxon>
        <taxon>Pezizomycotina</taxon>
        <taxon>Sordariomycetes</taxon>
        <taxon>Sordariomycetidae</taxon>
        <taxon>Sordariales</taxon>
        <taxon>Podosporaceae</taxon>
        <taxon>Triangularia</taxon>
    </lineage>
</organism>
<evidence type="ECO:0000313" key="4">
    <source>
        <dbReference type="Proteomes" id="UP001303160"/>
    </source>
</evidence>
<feature type="compositionally biased region" description="Low complexity" evidence="1">
    <location>
        <begin position="30"/>
        <end position="45"/>
    </location>
</feature>
<reference evidence="3" key="1">
    <citation type="journal article" date="2023" name="Mol. Phylogenet. Evol.">
        <title>Genome-scale phylogeny and comparative genomics of the fungal order Sordariales.</title>
        <authorList>
            <person name="Hensen N."/>
            <person name="Bonometti L."/>
            <person name="Westerberg I."/>
            <person name="Brannstrom I.O."/>
            <person name="Guillou S."/>
            <person name="Cros-Aarteil S."/>
            <person name="Calhoun S."/>
            <person name="Haridas S."/>
            <person name="Kuo A."/>
            <person name="Mondo S."/>
            <person name="Pangilinan J."/>
            <person name="Riley R."/>
            <person name="LaButti K."/>
            <person name="Andreopoulos B."/>
            <person name="Lipzen A."/>
            <person name="Chen C."/>
            <person name="Yan M."/>
            <person name="Daum C."/>
            <person name="Ng V."/>
            <person name="Clum A."/>
            <person name="Steindorff A."/>
            <person name="Ohm R.A."/>
            <person name="Martin F."/>
            <person name="Silar P."/>
            <person name="Natvig D.O."/>
            <person name="Lalanne C."/>
            <person name="Gautier V."/>
            <person name="Ament-Velasquez S.L."/>
            <person name="Kruys A."/>
            <person name="Hutchinson M.I."/>
            <person name="Powell A.J."/>
            <person name="Barry K."/>
            <person name="Miller A.N."/>
            <person name="Grigoriev I.V."/>
            <person name="Debuchy R."/>
            <person name="Gladieux P."/>
            <person name="Hiltunen Thoren M."/>
            <person name="Johannesson H."/>
        </authorList>
    </citation>
    <scope>NUCLEOTIDE SEQUENCE</scope>
    <source>
        <strain evidence="3">CBS 315.58</strain>
    </source>
</reference>
<dbReference type="GO" id="GO:0016887">
    <property type="term" value="F:ATP hydrolysis activity"/>
    <property type="evidence" value="ECO:0007669"/>
    <property type="project" value="InterPro"/>
</dbReference>
<dbReference type="InterPro" id="IPR003593">
    <property type="entry name" value="AAA+_ATPase"/>
</dbReference>
<dbReference type="EMBL" id="MU863902">
    <property type="protein sequence ID" value="KAK4201930.1"/>
    <property type="molecule type" value="Genomic_DNA"/>
</dbReference>
<dbReference type="Gene3D" id="3.40.50.300">
    <property type="entry name" value="P-loop containing nucleotide triphosphate hydrolases"/>
    <property type="match status" value="1"/>
</dbReference>
<evidence type="ECO:0000259" key="2">
    <source>
        <dbReference type="SMART" id="SM00382"/>
    </source>
</evidence>
<dbReference type="InterPro" id="IPR054289">
    <property type="entry name" value="DUF7025"/>
</dbReference>
<reference evidence="3" key="2">
    <citation type="submission" date="2023-05" db="EMBL/GenBank/DDBJ databases">
        <authorList>
            <consortium name="Lawrence Berkeley National Laboratory"/>
            <person name="Steindorff A."/>
            <person name="Hensen N."/>
            <person name="Bonometti L."/>
            <person name="Westerberg I."/>
            <person name="Brannstrom I.O."/>
            <person name="Guillou S."/>
            <person name="Cros-Aarteil S."/>
            <person name="Calhoun S."/>
            <person name="Haridas S."/>
            <person name="Kuo A."/>
            <person name="Mondo S."/>
            <person name="Pangilinan J."/>
            <person name="Riley R."/>
            <person name="Labutti K."/>
            <person name="Andreopoulos B."/>
            <person name="Lipzen A."/>
            <person name="Chen C."/>
            <person name="Yanf M."/>
            <person name="Daum C."/>
            <person name="Ng V."/>
            <person name="Clum A."/>
            <person name="Ohm R."/>
            <person name="Martin F."/>
            <person name="Silar P."/>
            <person name="Natvig D."/>
            <person name="Lalanne C."/>
            <person name="Gautier V."/>
            <person name="Ament-Velasquez S.L."/>
            <person name="Kruys A."/>
            <person name="Hutchinson M.I."/>
            <person name="Powell A.J."/>
            <person name="Barry K."/>
            <person name="Miller A.N."/>
            <person name="Grigoriev I.V."/>
            <person name="Debuchy R."/>
            <person name="Gladieux P."/>
            <person name="Thoren M.H."/>
            <person name="Johannesson H."/>
        </authorList>
    </citation>
    <scope>NUCLEOTIDE SEQUENCE</scope>
    <source>
        <strain evidence="3">CBS 315.58</strain>
    </source>
</reference>
<proteinExistence type="predicted"/>
<dbReference type="InterPro" id="IPR056599">
    <property type="entry name" value="AAA_lid_fung"/>
</dbReference>
<dbReference type="GO" id="GO:0005524">
    <property type="term" value="F:ATP binding"/>
    <property type="evidence" value="ECO:0007669"/>
    <property type="project" value="InterPro"/>
</dbReference>
<sequence>MSSALGGMMIPQLRVGWSRESTASDDSCESDPSSRMPLDSSLSSPKSRKALHNALTISRDKTSESDFQAQQLLAATEEHTDSEETETSEESEADDESEGSSTSIRVRAYDENHSQRPADGDPTFPSPIKFRASHSLWHEATSTPNLQLDGTPGSLVMPNDQQSETRVTATNESGHHAGSRRRPIRSLRWEVIHRIDNRNHYLGQPYATVEPDGVRKLHGDLGLSNLARHFKQNPDIAFVVFRDYYSDEVMTAARDKKPLLLMPHGPPFLQSLPRPNIPLSMHPSPWKNETTVNKTHHDDSAPPLYSESIKLIKSDMQEAVKELASLENLGFILRSPTSSGEELLAPYFFWYFVRGQRDLVRTLPKKHWQFLRLLEKYIETAFSTTYRHVDALLEHGKIQFKYLPFLIRPGEPLVTQFAGLVGGCIAGAMVLRDTEDAPSSQEQWANKGPRYIYRVYCHAWSYRNASYVRESWHAIVSEHAAATARTERDAEIRSLQTYPLRFAKEEVRERLEKIGKLCWSSRVRKFVAYQEGNGLEAERFMIDCATYDKIHGNRKGESSRLSAIPGLSRISETTGPVGDEIYAFPVIIKGFNIQRKTWVDLDVDKITEVEWDKKAFENLALSDTKTKDLIRALVTTQVAAEKGTDIIKGKGKGLILLMHGAPGTGKTFTAEAVAEITEKPLYRVTCGDVGTKPEDVEKYLESVLYLGKIWGCIVLLDEAEVFLEQRGLADLNRNALVSVFLRVLEYYDGILILTSNRVGTFDEAFKSRIHLAIHYDNLNVPQRRRIWRNFLARLKDIDGESIDFEDINDNLGEFARMEMNGRSIRNAITTARQLAKHKKEVVNSSHLQHVIEVASRFDDYIKKVREGLTDDELARDGGYR</sequence>
<dbReference type="SUPFAM" id="SSF52540">
    <property type="entry name" value="P-loop containing nucleoside triphosphate hydrolases"/>
    <property type="match status" value="1"/>
</dbReference>
<feature type="domain" description="AAA+ ATPase" evidence="2">
    <location>
        <begin position="652"/>
        <end position="779"/>
    </location>
</feature>
<feature type="region of interest" description="Disordered" evidence="1">
    <location>
        <begin position="1"/>
        <end position="102"/>
    </location>
</feature>
<feature type="region of interest" description="Disordered" evidence="1">
    <location>
        <begin position="159"/>
        <end position="182"/>
    </location>
</feature>
<dbReference type="Pfam" id="PF23232">
    <property type="entry name" value="AAA_lid_13"/>
    <property type="match status" value="1"/>
</dbReference>
<comment type="caution">
    <text evidence="3">The sequence shown here is derived from an EMBL/GenBank/DDBJ whole genome shotgun (WGS) entry which is preliminary data.</text>
</comment>
<dbReference type="SMART" id="SM00382">
    <property type="entry name" value="AAA"/>
    <property type="match status" value="1"/>
</dbReference>
<feature type="compositionally biased region" description="Acidic residues" evidence="1">
    <location>
        <begin position="80"/>
        <end position="98"/>
    </location>
</feature>
<feature type="compositionally biased region" description="Polar residues" evidence="1">
    <location>
        <begin position="159"/>
        <end position="172"/>
    </location>
</feature>
<evidence type="ECO:0000313" key="3">
    <source>
        <dbReference type="EMBL" id="KAK4201930.1"/>
    </source>
</evidence>
<dbReference type="InterPro" id="IPR027417">
    <property type="entry name" value="P-loop_NTPase"/>
</dbReference>
<keyword evidence="4" id="KW-1185">Reference proteome</keyword>
<dbReference type="InterPro" id="IPR003959">
    <property type="entry name" value="ATPase_AAA_core"/>
</dbReference>
<accession>A0AAN6XK56</accession>
<dbReference type="AlphaFoldDB" id="A0AAN6XK56"/>
<name>A0AAN6XK56_9PEZI</name>
<gene>
    <name evidence="3" type="ORF">QBC40DRAFT_48233</name>
</gene>